<dbReference type="PANTHER" id="PTHR10039">
    <property type="entry name" value="AMELOGENIN"/>
    <property type="match status" value="1"/>
</dbReference>
<dbReference type="SUPFAM" id="SSF52540">
    <property type="entry name" value="P-loop containing nucleoside triphosphate hydrolases"/>
    <property type="match status" value="1"/>
</dbReference>
<evidence type="ECO:0000259" key="2">
    <source>
        <dbReference type="PROSITE" id="PS50837"/>
    </source>
</evidence>
<evidence type="ECO:0000313" key="3">
    <source>
        <dbReference type="EMBL" id="KAK9425516.1"/>
    </source>
</evidence>
<keyword evidence="1" id="KW-0677">Repeat</keyword>
<evidence type="ECO:0000313" key="4">
    <source>
        <dbReference type="Proteomes" id="UP001408356"/>
    </source>
</evidence>
<dbReference type="InterPro" id="IPR027417">
    <property type="entry name" value="P-loop_NTPase"/>
</dbReference>
<gene>
    <name evidence="3" type="ORF">SUNI508_12972</name>
</gene>
<comment type="caution">
    <text evidence="3">The sequence shown here is derived from an EMBL/GenBank/DDBJ whole genome shotgun (WGS) entry which is preliminary data.</text>
</comment>
<dbReference type="Proteomes" id="UP001408356">
    <property type="component" value="Unassembled WGS sequence"/>
</dbReference>
<dbReference type="PROSITE" id="PS50837">
    <property type="entry name" value="NACHT"/>
    <property type="match status" value="1"/>
</dbReference>
<accession>A0ABR2VG47</accession>
<sequence length="643" mass="73851">MQELIAPVVVKFYSVDQQCFRDKRSLEQTLHEVTGIPIRALQGDSLTEFDFDTRILWSKKRVTFKAEDKAYSLLGLLGLSMPLIYGEGEKAAFRRLRREYFDQTSLTQNPQLEASIDQCLAHLRLSDPRDDRSRIMSAKGGLLKDAYRWVLEYEDFQQWRGDSDSHLLWIKGDPGKGKTMLLCGVIKELSCASVDQCFVSYFFCQATDTSLNNAIAVLRGLIYMLVRQDRSLAKHLYEEWKIAGQRLFEDVNAWDALTRIFTSMIQDNQHSKLVFVIDALDECVNNRAKLLDFITRQSQTGQAKWLVSSRNWLEVEERLEIATRKVRLSLELNATSISAAVKIYIRHQVDELQRSKNLDHAKRNEIMEYLTKNADGTFLWVALVCERLRPSGVRARHIMQELRCYPSGLDSLYDRMIQYIDNSLDSELCREILSIVAVTYRPLSVVELAVLIESEPLPLAELREVIESCGSFLTIREDVVYFVHQSAKEFLTRSTAGTIFPSGVGPKHVSVFMSSIRALSQGLRRDMYNLHKPGVAIGQVQPPSPDPLAPLRYSCIFWIDHMVEGCSLDKPQCQEHLIGLVYQLLREKFLYWLEALSLIGDVPSVFWSIAKLFPLVQDNENGKSIAGLFHDIYRILHYYRTSY</sequence>
<dbReference type="Gene3D" id="3.40.50.300">
    <property type="entry name" value="P-loop containing nucleotide triphosphate hydrolases"/>
    <property type="match status" value="1"/>
</dbReference>
<reference evidence="3 4" key="1">
    <citation type="journal article" date="2024" name="J. Plant Pathol.">
        <title>Sequence and assembly of the genome of Seiridium unicorne, isolate CBS 538.82, causal agent of cypress canker disease.</title>
        <authorList>
            <person name="Scali E."/>
            <person name="Rocca G.D."/>
            <person name="Danti R."/>
            <person name="Garbelotto M."/>
            <person name="Barberini S."/>
            <person name="Baroncelli R."/>
            <person name="Emiliani G."/>
        </authorList>
    </citation>
    <scope>NUCLEOTIDE SEQUENCE [LARGE SCALE GENOMIC DNA]</scope>
    <source>
        <strain evidence="3 4">BM-138-508</strain>
    </source>
</reference>
<proteinExistence type="predicted"/>
<organism evidence="3 4">
    <name type="scientific">Seiridium unicorne</name>
    <dbReference type="NCBI Taxonomy" id="138068"/>
    <lineage>
        <taxon>Eukaryota</taxon>
        <taxon>Fungi</taxon>
        <taxon>Dikarya</taxon>
        <taxon>Ascomycota</taxon>
        <taxon>Pezizomycotina</taxon>
        <taxon>Sordariomycetes</taxon>
        <taxon>Xylariomycetidae</taxon>
        <taxon>Amphisphaeriales</taxon>
        <taxon>Sporocadaceae</taxon>
        <taxon>Seiridium</taxon>
    </lineage>
</organism>
<dbReference type="Pfam" id="PF24883">
    <property type="entry name" value="NPHP3_N"/>
    <property type="match status" value="1"/>
</dbReference>
<dbReference type="InterPro" id="IPR056884">
    <property type="entry name" value="NPHP3-like_N"/>
</dbReference>
<evidence type="ECO:0000256" key="1">
    <source>
        <dbReference type="ARBA" id="ARBA00022737"/>
    </source>
</evidence>
<keyword evidence="4" id="KW-1185">Reference proteome</keyword>
<name>A0ABR2VG47_9PEZI</name>
<dbReference type="EMBL" id="JARVKF010000015">
    <property type="protein sequence ID" value="KAK9425516.1"/>
    <property type="molecule type" value="Genomic_DNA"/>
</dbReference>
<feature type="domain" description="NACHT" evidence="2">
    <location>
        <begin position="166"/>
        <end position="385"/>
    </location>
</feature>
<protein>
    <submittedName>
        <fullName evidence="3">Beta transducin-like protein HET-E2C*40</fullName>
    </submittedName>
</protein>
<dbReference type="InterPro" id="IPR007111">
    <property type="entry name" value="NACHT_NTPase"/>
</dbReference>